<evidence type="ECO:0000256" key="5">
    <source>
        <dbReference type="SAM" id="Phobius"/>
    </source>
</evidence>
<accession>A0AAI9T2Q1</accession>
<dbReference type="InterPro" id="IPR051328">
    <property type="entry name" value="T7SS_ABC-Transporter"/>
</dbReference>
<dbReference type="RefSeq" id="WP_004028316.1">
    <property type="nucleotide sequence ID" value="NZ_AGBZ02000003.1"/>
</dbReference>
<evidence type="ECO:0000256" key="1">
    <source>
        <dbReference type="ARBA" id="ARBA00004141"/>
    </source>
</evidence>
<protein>
    <submittedName>
        <fullName evidence="6">ABC transporter</fullName>
    </submittedName>
</protein>
<proteinExistence type="predicted"/>
<dbReference type="Proteomes" id="UP000004057">
    <property type="component" value="Unassembled WGS sequence"/>
</dbReference>
<evidence type="ECO:0000313" key="6">
    <source>
        <dbReference type="EMBL" id="KAI92406.1"/>
    </source>
</evidence>
<dbReference type="AlphaFoldDB" id="A0AAI9T2Q1"/>
<reference evidence="6 7" key="1">
    <citation type="journal article" date="2012" name="J. Proteome Res.">
        <title>Application of Spiroplasma melliferum proteogenomic profiling for the discovery of virulence factors and pathogenicity mechanisms in host-associated spiroplasmas.</title>
        <authorList>
            <person name="Alexeev D."/>
            <person name="Kostrjukova E."/>
            <person name="Aliper A."/>
            <person name="Popenko A."/>
            <person name="Bazaleev N."/>
            <person name="Tyakht A."/>
            <person name="Selezneva O."/>
            <person name="Akopian T."/>
            <person name="Prichodko E."/>
            <person name="Kondratov I."/>
            <person name="Chukin M."/>
            <person name="Demina I."/>
            <person name="Galyamina M."/>
            <person name="Kamashev D."/>
            <person name="Vanyushkina A."/>
            <person name="Ladygina V."/>
            <person name="Levitskii S."/>
            <person name="Lazarev V."/>
            <person name="Govorun V."/>
        </authorList>
    </citation>
    <scope>NUCLEOTIDE SEQUENCE [LARGE SCALE GENOMIC DNA]</scope>
    <source>
        <strain evidence="6 7">KC3</strain>
    </source>
</reference>
<dbReference type="PANTHER" id="PTHR43077:SF10">
    <property type="entry name" value="TRANSPORT PERMEASE PROTEIN"/>
    <property type="match status" value="1"/>
</dbReference>
<feature type="transmembrane region" description="Helical" evidence="5">
    <location>
        <begin position="625"/>
        <end position="647"/>
    </location>
</feature>
<dbReference type="GO" id="GO:0016020">
    <property type="term" value="C:membrane"/>
    <property type="evidence" value="ECO:0007669"/>
    <property type="project" value="UniProtKB-SubCell"/>
</dbReference>
<evidence type="ECO:0000256" key="2">
    <source>
        <dbReference type="ARBA" id="ARBA00022692"/>
    </source>
</evidence>
<feature type="transmembrane region" description="Helical" evidence="5">
    <location>
        <begin position="523"/>
        <end position="549"/>
    </location>
</feature>
<evidence type="ECO:0000256" key="3">
    <source>
        <dbReference type="ARBA" id="ARBA00022989"/>
    </source>
</evidence>
<keyword evidence="3 5" id="KW-1133">Transmembrane helix</keyword>
<feature type="transmembrane region" description="Helical" evidence="5">
    <location>
        <begin position="495"/>
        <end position="517"/>
    </location>
</feature>
<evidence type="ECO:0000256" key="4">
    <source>
        <dbReference type="ARBA" id="ARBA00023136"/>
    </source>
</evidence>
<keyword evidence="2 5" id="KW-0812">Transmembrane</keyword>
<dbReference type="PANTHER" id="PTHR43077">
    <property type="entry name" value="TRANSPORT PERMEASE YVFS-RELATED"/>
    <property type="match status" value="1"/>
</dbReference>
<feature type="transmembrane region" description="Helical" evidence="5">
    <location>
        <begin position="40"/>
        <end position="61"/>
    </location>
</feature>
<sequence length="725" mass="82995">MKNDEYKVNKKNNVEIKPKFSQILRTELRAFFVEKPFNKVIAIVGCFMTFIYGFFYIWAFFNPYQNLQRIPMAIVNQDANVCMIYKDDKNLPPSTDGTDSLLNAEAISFDYTVHNQTDCTTQAKMVGKIGYYTSITDEAVTKLNFYNPNTNRFTYDLKVGKVEGDYVRYTGQNVSELDSKYWVQVRIPQGFTQHLAALIVNMNKASYVCFDGFDSNNICKDGDPTHTLPATELNGQIIKELRWFINNRITFWGTFRQNFASGMISNFYANLTTALSAQILPQLMATTLFTMFSYYPPTSTTPNDRTIQEADINRFLFEFLDPSLIPGMMGINLVDIIPVQKRAIALKNILDVAISGNYIDAKIADEIYRFLTGILPISLMPIVNDLFHIGIASPPPAFQIDKNTKQVSFARKEMNYPEFSSAAKSFTETGSHLLDIFKMPYTLVGKQYSQYGIGLGEAFILIATFIGIFASTIIYNRRSRTPNTRFYQHYLCKMLILQVNMFIQVSILLLMLLPIGFWQLGSAFWLLYLFAIYVGFIFTFIVGGIWLAIPDEVSSRVLNMVVLMFNFACGWILFPAFMSNPFYNALSNIMPFTYAMHNMGNIIYGIASGAGQLWYYQADIIKNCLVLLAMAIVMVVMTLITLHIRFLRAHYGTRRMSVIYKAMAQVSSTSEYAHKRSVLLILTKDQKKDIKEKVQEILFTNISEKYSYTKLSKRQIKKMERNSID</sequence>
<keyword evidence="4 5" id="KW-0472">Membrane</keyword>
<name>A0AAI9T2Q1_SPIME</name>
<gene>
    <name evidence="6" type="ORF">SPM_004355</name>
</gene>
<feature type="transmembrane region" description="Helical" evidence="5">
    <location>
        <begin position="451"/>
        <end position="475"/>
    </location>
</feature>
<comment type="subcellular location">
    <subcellularLocation>
        <location evidence="1">Membrane</location>
        <topology evidence="1">Multi-pass membrane protein</topology>
    </subcellularLocation>
</comment>
<organism evidence="6 7">
    <name type="scientific">Spiroplasma melliferum KC3</name>
    <dbReference type="NCBI Taxonomy" id="570509"/>
    <lineage>
        <taxon>Bacteria</taxon>
        <taxon>Bacillati</taxon>
        <taxon>Mycoplasmatota</taxon>
        <taxon>Mollicutes</taxon>
        <taxon>Entomoplasmatales</taxon>
        <taxon>Spiroplasmataceae</taxon>
        <taxon>Spiroplasma</taxon>
    </lineage>
</organism>
<comment type="caution">
    <text evidence="6">The sequence shown here is derived from an EMBL/GenBank/DDBJ whole genome shotgun (WGS) entry which is preliminary data.</text>
</comment>
<dbReference type="EMBL" id="AGBZ02000003">
    <property type="protein sequence ID" value="KAI92406.1"/>
    <property type="molecule type" value="Genomic_DNA"/>
</dbReference>
<evidence type="ECO:0000313" key="7">
    <source>
        <dbReference type="Proteomes" id="UP000004057"/>
    </source>
</evidence>
<feature type="transmembrane region" description="Helical" evidence="5">
    <location>
        <begin position="561"/>
        <end position="578"/>
    </location>
</feature>